<keyword evidence="11 14" id="KW-0472">Membrane</keyword>
<evidence type="ECO:0000256" key="14">
    <source>
        <dbReference type="HAMAP-Rule" id="MF_03216"/>
    </source>
</evidence>
<dbReference type="Pfam" id="PF04191">
    <property type="entry name" value="PEMT"/>
    <property type="match status" value="1"/>
</dbReference>
<feature type="transmembrane region" description="Helical" evidence="15">
    <location>
        <begin position="114"/>
        <end position="134"/>
    </location>
</feature>
<evidence type="ECO:0000256" key="9">
    <source>
        <dbReference type="ARBA" id="ARBA00022989"/>
    </source>
</evidence>
<feature type="topological domain" description="Cytoplasmic" evidence="14">
    <location>
        <begin position="90"/>
        <end position="116"/>
    </location>
</feature>
<dbReference type="GO" id="GO:0032259">
    <property type="term" value="P:methylation"/>
    <property type="evidence" value="ECO:0007669"/>
    <property type="project" value="UniProtKB-KW"/>
</dbReference>
<evidence type="ECO:0000256" key="11">
    <source>
        <dbReference type="ARBA" id="ARBA00023136"/>
    </source>
</evidence>
<evidence type="ECO:0000256" key="7">
    <source>
        <dbReference type="ARBA" id="ARBA00022692"/>
    </source>
</evidence>
<keyword evidence="8 14" id="KW-0256">Endoplasmic reticulum</keyword>
<keyword evidence="12 14" id="KW-0594">Phospholipid biosynthesis</keyword>
<protein>
    <recommendedName>
        <fullName evidence="14">Phosphatidyl-N-methylethanolamine N-methyltransferase</fullName>
        <ecNumber evidence="14">2.1.1.71</ecNumber>
    </recommendedName>
    <alternativeName>
        <fullName evidence="14">Phospholipid methyltransferase</fullName>
        <shortName evidence="14">PLMT</shortName>
    </alternativeName>
</protein>
<evidence type="ECO:0000256" key="8">
    <source>
        <dbReference type="ARBA" id="ARBA00022824"/>
    </source>
</evidence>
<reference evidence="17" key="1">
    <citation type="submission" date="2016-09" db="EMBL/GenBank/DDBJ databases">
        <authorList>
            <person name="Jeantristanb JTB J.-T."/>
            <person name="Ricardo R."/>
        </authorList>
    </citation>
    <scope>NUCLEOTIDE SEQUENCE [LARGE SCALE GENOMIC DNA]</scope>
</reference>
<keyword evidence="10 14" id="KW-0443">Lipid metabolism</keyword>
<evidence type="ECO:0000256" key="3">
    <source>
        <dbReference type="ARBA" id="ARBA00022516"/>
    </source>
</evidence>
<keyword evidence="5 14" id="KW-0808">Transferase</keyword>
<keyword evidence="7 14" id="KW-0812">Transmembrane</keyword>
<organism evidence="16 17">
    <name type="scientific">Microbotryum intermedium</name>
    <dbReference type="NCBI Taxonomy" id="269621"/>
    <lineage>
        <taxon>Eukaryota</taxon>
        <taxon>Fungi</taxon>
        <taxon>Dikarya</taxon>
        <taxon>Basidiomycota</taxon>
        <taxon>Pucciniomycotina</taxon>
        <taxon>Microbotryomycetes</taxon>
        <taxon>Microbotryales</taxon>
        <taxon>Microbotryaceae</taxon>
        <taxon>Microbotryum</taxon>
    </lineage>
</organism>
<evidence type="ECO:0000256" key="13">
    <source>
        <dbReference type="ARBA" id="ARBA00023264"/>
    </source>
</evidence>
<dbReference type="Gene3D" id="1.20.120.1630">
    <property type="match status" value="1"/>
</dbReference>
<accession>A0A238FJK7</accession>
<evidence type="ECO:0000256" key="15">
    <source>
        <dbReference type="SAM" id="Phobius"/>
    </source>
</evidence>
<comment type="caution">
    <text evidence="14">Lacks conserved residue(s) required for the propagation of feature annotation.</text>
</comment>
<keyword evidence="13 14" id="KW-1208">Phospholipid metabolism</keyword>
<evidence type="ECO:0000256" key="5">
    <source>
        <dbReference type="ARBA" id="ARBA00022679"/>
    </source>
</evidence>
<feature type="transmembrane region" description="Helical" evidence="15">
    <location>
        <begin position="171"/>
        <end position="194"/>
    </location>
</feature>
<comment type="catalytic activity">
    <reaction evidence="14">
        <text>a 1,2-diacyl-sn-glycero-3-phospho-N,N-dimethylethanolamine + S-adenosyl-L-methionine = a 1,2-diacyl-sn-glycero-3-phosphocholine + S-adenosyl-L-homocysteine + H(+)</text>
        <dbReference type="Rhea" id="RHEA:32739"/>
        <dbReference type="ChEBI" id="CHEBI:15378"/>
        <dbReference type="ChEBI" id="CHEBI:57643"/>
        <dbReference type="ChEBI" id="CHEBI:57856"/>
        <dbReference type="ChEBI" id="CHEBI:59789"/>
        <dbReference type="ChEBI" id="CHEBI:64572"/>
    </reaction>
</comment>
<dbReference type="InterPro" id="IPR024960">
    <property type="entry name" value="PEMT/MFAP"/>
</dbReference>
<sequence length="241" mass="26600">MSHLIKLDQPSLWIATASIIFNPLFWNIVARQGTYTTLSLSKPSAALTQPPHRLCTPEHKHKILTNLAFGKPHLGCYALALTIFSLGILRDHLYTAALSQQPKWYLLHYTEFKIVAALAFLSGAVLVASSMWALGVTGTYLGDYFGILMDEKVESFPFNVTDNPMYYGSTLSFLGTALWYESFAGLLLTALVFVEYKIALTYEEPFTAAIYAAREAARSKKGGKTVANKSITASASKDKEL</sequence>
<gene>
    <name evidence="16" type="ORF">BQ2448_7261</name>
</gene>
<keyword evidence="14" id="KW-0496">Mitochondrion</keyword>
<dbReference type="EMBL" id="FMSP01000018">
    <property type="protein sequence ID" value="SCV73335.1"/>
    <property type="molecule type" value="Genomic_DNA"/>
</dbReference>
<keyword evidence="17" id="KW-1185">Reference proteome</keyword>
<dbReference type="PANTHER" id="PTHR15458:SF5">
    <property type="entry name" value="PHOSPHATIDYLETHANOLAMINE N-METHYLTRANSFERASE"/>
    <property type="match status" value="1"/>
</dbReference>
<dbReference type="GO" id="GO:0005789">
    <property type="term" value="C:endoplasmic reticulum membrane"/>
    <property type="evidence" value="ECO:0007669"/>
    <property type="project" value="UniProtKB-SubCell"/>
</dbReference>
<keyword evidence="9 14" id="KW-1133">Transmembrane helix</keyword>
<dbReference type="InterPro" id="IPR007318">
    <property type="entry name" value="Phopholipid_MeTrfase"/>
</dbReference>
<evidence type="ECO:0000256" key="12">
    <source>
        <dbReference type="ARBA" id="ARBA00023209"/>
    </source>
</evidence>
<feature type="topological domain" description="Lumenal" evidence="14">
    <location>
        <begin position="1"/>
        <end position="9"/>
    </location>
</feature>
<comment type="catalytic activity">
    <reaction evidence="14">
        <text>a 1,2-diacyl-sn-glycero-3-phospho-N-methylethanolamine + S-adenosyl-L-methionine = a 1,2-diacyl-sn-glycero-3-phospho-N,N-dimethylethanolamine + S-adenosyl-L-homocysteine + H(+)</text>
        <dbReference type="Rhea" id="RHEA:32735"/>
        <dbReference type="ChEBI" id="CHEBI:15378"/>
        <dbReference type="ChEBI" id="CHEBI:57856"/>
        <dbReference type="ChEBI" id="CHEBI:59789"/>
        <dbReference type="ChEBI" id="CHEBI:64572"/>
        <dbReference type="ChEBI" id="CHEBI:64573"/>
        <dbReference type="EC" id="2.1.1.71"/>
    </reaction>
</comment>
<comment type="function">
    <text evidence="14">Catalyzes the second two steps of the methylation pathway of phosphatidylcholine biosynthesis, the SAM-dependent methylation of phosphatidylmonomethylethanolamine (PMME) to phosphatidyldimethylethanolamine (PDME) and of PDME to phosphatidylcholine (PC).</text>
</comment>
<feature type="binding site" evidence="14">
    <location>
        <begin position="203"/>
        <end position="204"/>
    </location>
    <ligand>
        <name>S-adenosyl-L-methionine</name>
        <dbReference type="ChEBI" id="CHEBI:59789"/>
    </ligand>
</feature>
<dbReference type="STRING" id="269621.A0A238FJK7"/>
<keyword evidence="6 14" id="KW-0949">S-adenosyl-L-methionine</keyword>
<name>A0A238FJK7_9BASI</name>
<dbReference type="PROSITE" id="PS51599">
    <property type="entry name" value="SAM_PEMT_PEM2"/>
    <property type="match status" value="1"/>
</dbReference>
<feature type="transmembrane region" description="Helical" evidence="15">
    <location>
        <begin position="12"/>
        <end position="29"/>
    </location>
</feature>
<dbReference type="UniPathway" id="UPA00753"/>
<dbReference type="Proteomes" id="UP000198372">
    <property type="component" value="Unassembled WGS sequence"/>
</dbReference>
<proteinExistence type="inferred from homology"/>
<dbReference type="PIRSF" id="PIRSF005444">
    <property type="entry name" value="PEMT"/>
    <property type="match status" value="1"/>
</dbReference>
<feature type="topological domain" description="Lumenal" evidence="14">
    <location>
        <begin position="138"/>
        <end position="180"/>
    </location>
</feature>
<dbReference type="GO" id="GO:0000773">
    <property type="term" value="F:phosphatidyl-N-methylethanolamine N-methyltransferase activity"/>
    <property type="evidence" value="ECO:0007669"/>
    <property type="project" value="UniProtKB-UniRule"/>
</dbReference>
<dbReference type="GO" id="GO:0006656">
    <property type="term" value="P:phosphatidylcholine biosynthetic process"/>
    <property type="evidence" value="ECO:0007669"/>
    <property type="project" value="UniProtKB-UniRule"/>
</dbReference>
<comment type="pathway">
    <text evidence="2">Lipid metabolism.</text>
</comment>
<evidence type="ECO:0000256" key="1">
    <source>
        <dbReference type="ARBA" id="ARBA00004969"/>
    </source>
</evidence>
<dbReference type="OrthoDB" id="8300106at2759"/>
<evidence type="ECO:0000313" key="16">
    <source>
        <dbReference type="EMBL" id="SCV73335.1"/>
    </source>
</evidence>
<feature type="topological domain" description="Cytoplasmic" evidence="14">
    <location>
        <begin position="202"/>
        <end position="241"/>
    </location>
</feature>
<evidence type="ECO:0000256" key="2">
    <source>
        <dbReference type="ARBA" id="ARBA00005189"/>
    </source>
</evidence>
<dbReference type="GO" id="GO:0031966">
    <property type="term" value="C:mitochondrial membrane"/>
    <property type="evidence" value="ECO:0007669"/>
    <property type="project" value="UniProtKB-SubCell"/>
</dbReference>
<feature type="binding site" evidence="14">
    <location>
        <begin position="121"/>
        <end position="123"/>
    </location>
    <ligand>
        <name>S-adenosyl-L-methionine</name>
        <dbReference type="ChEBI" id="CHEBI:59789"/>
    </ligand>
</feature>
<dbReference type="AlphaFoldDB" id="A0A238FJK7"/>
<dbReference type="PANTHER" id="PTHR15458">
    <property type="entry name" value="PHOSPHATIDYLETHANOLAMINE N-METHYLTRANSFERASE"/>
    <property type="match status" value="1"/>
</dbReference>
<feature type="intramembrane region" description="Helical" evidence="14">
    <location>
        <begin position="10"/>
        <end position="30"/>
    </location>
</feature>
<comment type="pathway">
    <text evidence="1 14">Phospholipid metabolism; phosphatidylcholine biosynthesis.</text>
</comment>
<evidence type="ECO:0000256" key="6">
    <source>
        <dbReference type="ARBA" id="ARBA00022691"/>
    </source>
</evidence>
<dbReference type="HAMAP" id="MF_03216">
    <property type="entry name" value="PLMT"/>
    <property type="match status" value="1"/>
</dbReference>
<evidence type="ECO:0000313" key="17">
    <source>
        <dbReference type="Proteomes" id="UP000198372"/>
    </source>
</evidence>
<dbReference type="EC" id="2.1.1.71" evidence="14"/>
<comment type="similarity">
    <text evidence="14">Belongs to the class VI-like SAM-binding methyltransferase superfamily. PEMT/PEM2 methyltransferase family.</text>
</comment>
<comment type="subcellular location">
    <subcellularLocation>
        <location evidence="14">Endoplasmic reticulum membrane</location>
        <topology evidence="14">Multi-pass membrane protein</topology>
    </subcellularLocation>
    <subcellularLocation>
        <location evidence="14">Mitochondrion membrane</location>
        <topology evidence="14">Multi-pass membrane protein</topology>
    </subcellularLocation>
</comment>
<keyword evidence="3 14" id="KW-0444">Lipid biosynthesis</keyword>
<keyword evidence="4 14" id="KW-0489">Methyltransferase</keyword>
<evidence type="ECO:0000256" key="4">
    <source>
        <dbReference type="ARBA" id="ARBA00022603"/>
    </source>
</evidence>
<evidence type="ECO:0000256" key="10">
    <source>
        <dbReference type="ARBA" id="ARBA00023098"/>
    </source>
</evidence>